<dbReference type="InterPro" id="IPR012334">
    <property type="entry name" value="Pectin_lyas_fold"/>
</dbReference>
<gene>
    <name evidence="2" type="ORF">BpHYR1_020809</name>
</gene>
<dbReference type="PANTHER" id="PTHR46769">
    <property type="entry name" value="POLYCYSTIC KIDNEY AND HEPATIC DISEASE 1 (AUTOSOMAL RECESSIVE)-LIKE 1"/>
    <property type="match status" value="1"/>
</dbReference>
<proteinExistence type="predicted"/>
<keyword evidence="1" id="KW-0732">Signal</keyword>
<accession>A0A3M7P5D2</accession>
<dbReference type="OrthoDB" id="120976at2759"/>
<dbReference type="EMBL" id="REGN01013129">
    <property type="protein sequence ID" value="RMZ94331.1"/>
    <property type="molecule type" value="Genomic_DNA"/>
</dbReference>
<evidence type="ECO:0000313" key="3">
    <source>
        <dbReference type="Proteomes" id="UP000276133"/>
    </source>
</evidence>
<dbReference type="InterPro" id="IPR052387">
    <property type="entry name" value="Fibrocystin"/>
</dbReference>
<reference evidence="2 3" key="1">
    <citation type="journal article" date="2018" name="Sci. Rep.">
        <title>Genomic signatures of local adaptation to the degree of environmental predictability in rotifers.</title>
        <authorList>
            <person name="Franch-Gras L."/>
            <person name="Hahn C."/>
            <person name="Garcia-Roger E.M."/>
            <person name="Carmona M.J."/>
            <person name="Serra M."/>
            <person name="Gomez A."/>
        </authorList>
    </citation>
    <scope>NUCLEOTIDE SEQUENCE [LARGE SCALE GENOMIC DNA]</scope>
    <source>
        <strain evidence="2">HYR1</strain>
    </source>
</reference>
<dbReference type="SUPFAM" id="SSF51126">
    <property type="entry name" value="Pectin lyase-like"/>
    <property type="match status" value="1"/>
</dbReference>
<comment type="caution">
    <text evidence="2">The sequence shown here is derived from an EMBL/GenBank/DDBJ whole genome shotgun (WGS) entry which is preliminary data.</text>
</comment>
<keyword evidence="3" id="KW-1185">Reference proteome</keyword>
<organism evidence="2 3">
    <name type="scientific">Brachionus plicatilis</name>
    <name type="common">Marine rotifer</name>
    <name type="synonym">Brachionus muelleri</name>
    <dbReference type="NCBI Taxonomy" id="10195"/>
    <lineage>
        <taxon>Eukaryota</taxon>
        <taxon>Metazoa</taxon>
        <taxon>Spiralia</taxon>
        <taxon>Gnathifera</taxon>
        <taxon>Rotifera</taxon>
        <taxon>Eurotatoria</taxon>
        <taxon>Monogononta</taxon>
        <taxon>Pseudotrocha</taxon>
        <taxon>Ploima</taxon>
        <taxon>Brachionidae</taxon>
        <taxon>Brachionus</taxon>
    </lineage>
</organism>
<name>A0A3M7P5D2_BRAPC</name>
<dbReference type="Proteomes" id="UP000276133">
    <property type="component" value="Unassembled WGS sequence"/>
</dbReference>
<evidence type="ECO:0000256" key="1">
    <source>
        <dbReference type="ARBA" id="ARBA00022729"/>
    </source>
</evidence>
<dbReference type="AlphaFoldDB" id="A0A3M7P5D2"/>
<dbReference type="PANTHER" id="PTHR46769:SF2">
    <property type="entry name" value="FIBROCYSTIN-L ISOFORM 2 PRECURSOR-RELATED"/>
    <property type="match status" value="1"/>
</dbReference>
<dbReference type="STRING" id="10195.A0A3M7P5D2"/>
<protein>
    <submittedName>
        <fullName evidence="2">Fibrocystin-L isoform X1</fullName>
    </submittedName>
</protein>
<dbReference type="InterPro" id="IPR011050">
    <property type="entry name" value="Pectin_lyase_fold/virulence"/>
</dbReference>
<sequence length="223" mass="25069">SNLGDYNYSRPSYVRHCAFHHGFAAAVGILNSNSIPIEDNVVHRTLDYGLYLEGHSNIIRRNMLVYILWSSSILTWEAEFNGEYWGAIDAHLAQSVVIEENFVSGVERLGLFYKAEACDHLNETVGIGMNNSIRANTIYSSLAGVVLLPDFFHQSLTCVKISGFTVFKAMHWGIYYQGPHSVILDSNKLIDNFVSAFTYVIKPAPILHQVSNKFYTNKNSLIV</sequence>
<feature type="non-terminal residue" evidence="2">
    <location>
        <position position="1"/>
    </location>
</feature>
<feature type="non-terminal residue" evidence="2">
    <location>
        <position position="223"/>
    </location>
</feature>
<evidence type="ECO:0000313" key="2">
    <source>
        <dbReference type="EMBL" id="RMZ94331.1"/>
    </source>
</evidence>
<dbReference type="Gene3D" id="2.160.20.10">
    <property type="entry name" value="Single-stranded right-handed beta-helix, Pectin lyase-like"/>
    <property type="match status" value="1"/>
</dbReference>